<protein>
    <recommendedName>
        <fullName evidence="2">DUF3795 domain-containing protein</fullName>
    </recommendedName>
</protein>
<dbReference type="Pfam" id="PF12675">
    <property type="entry name" value="DUF3795"/>
    <property type="match status" value="1"/>
</dbReference>
<proteinExistence type="predicted"/>
<evidence type="ECO:0008006" key="2">
    <source>
        <dbReference type="Google" id="ProtNLM"/>
    </source>
</evidence>
<dbReference type="InterPro" id="IPR024227">
    <property type="entry name" value="DUF3795"/>
</dbReference>
<organism evidence="1">
    <name type="scientific">marine sediment metagenome</name>
    <dbReference type="NCBI Taxonomy" id="412755"/>
    <lineage>
        <taxon>unclassified sequences</taxon>
        <taxon>metagenomes</taxon>
        <taxon>ecological metagenomes</taxon>
    </lineage>
</organism>
<dbReference type="EMBL" id="BARU01025540">
    <property type="protein sequence ID" value="GAH67638.1"/>
    <property type="molecule type" value="Genomic_DNA"/>
</dbReference>
<dbReference type="AlphaFoldDB" id="X1JD06"/>
<evidence type="ECO:0000313" key="1">
    <source>
        <dbReference type="EMBL" id="GAH67638.1"/>
    </source>
</evidence>
<gene>
    <name evidence="1" type="ORF">S03H2_41136</name>
</gene>
<reference evidence="1" key="1">
    <citation type="journal article" date="2014" name="Front. Microbiol.">
        <title>High frequency of phylogenetically diverse reductive dehalogenase-homologous genes in deep subseafloor sedimentary metagenomes.</title>
        <authorList>
            <person name="Kawai M."/>
            <person name="Futagami T."/>
            <person name="Toyoda A."/>
            <person name="Takaki Y."/>
            <person name="Nishi S."/>
            <person name="Hori S."/>
            <person name="Arai W."/>
            <person name="Tsubouchi T."/>
            <person name="Morono Y."/>
            <person name="Uchiyama I."/>
            <person name="Ito T."/>
            <person name="Fujiyama A."/>
            <person name="Inagaki F."/>
            <person name="Takami H."/>
        </authorList>
    </citation>
    <scope>NUCLEOTIDE SEQUENCE</scope>
    <source>
        <strain evidence="1">Expedition CK06-06</strain>
    </source>
</reference>
<sequence length="113" mass="12856">CFGYTKTISEAAKGLRRTMRAEKMKQVWPSIPFMGDYDAFKKDLDALAGLRCRGCLEGGGNPFCKIRKCCLERGYRSCAQCDEFESCEKLTTLEPGHKDEHLKNLRRIQKSIA</sequence>
<feature type="non-terminal residue" evidence="1">
    <location>
        <position position="1"/>
    </location>
</feature>
<comment type="caution">
    <text evidence="1">The sequence shown here is derived from an EMBL/GenBank/DDBJ whole genome shotgun (WGS) entry which is preliminary data.</text>
</comment>
<name>X1JD06_9ZZZZ</name>
<accession>X1JD06</accession>